<dbReference type="PROSITE" id="PS50005">
    <property type="entry name" value="TPR"/>
    <property type="match status" value="1"/>
</dbReference>
<keyword evidence="2" id="KW-0732">Signal</keyword>
<dbReference type="RefSeq" id="WP_105933374.1">
    <property type="nucleotide sequence ID" value="NZ_PVNP01000028.1"/>
</dbReference>
<dbReference type="Proteomes" id="UP000238949">
    <property type="component" value="Unassembled WGS sequence"/>
</dbReference>
<feature type="repeat" description="TPR" evidence="1">
    <location>
        <begin position="176"/>
        <end position="209"/>
    </location>
</feature>
<evidence type="ECO:0000313" key="3">
    <source>
        <dbReference type="EMBL" id="PRO74960.1"/>
    </source>
</evidence>
<comment type="caution">
    <text evidence="3">The sequence shown here is derived from an EMBL/GenBank/DDBJ whole genome shotgun (WGS) entry which is preliminary data.</text>
</comment>
<dbReference type="EMBL" id="PVNP01000028">
    <property type="protein sequence ID" value="PRO74960.1"/>
    <property type="molecule type" value="Genomic_DNA"/>
</dbReference>
<sequence length="298" mass="32973">MPRKLTLLLLAGGILTTNLTLADTPADKIDTLLEQAQTLLGSDIDDAEDKIEEALELAPKRADVQFLCGQVMGIQASQSIFSALSYAGKSLDCFKQAALLEPQNTDYKFGLMMFYLGAPGIAGGDTELAWQQVNDIAALDEQAGMRAKLNYYRQTDDDKAYTETMTSAQQRYPGHAEFYYQHGLALQQQEQYEQALAQFTQATNAPIDDEEAHFKLSALYQIGRNAVFSKQSVQQGIEALLAYVEAVPADTGLPSEQWAHFRLAQLYRLTSATDAVKQHLKLAASTDDKQLQDNIDEF</sequence>
<dbReference type="AlphaFoldDB" id="A0A2S9VES3"/>
<organism evidence="3 4">
    <name type="scientific">Alteromonas alba</name>
    <dbReference type="NCBI Taxonomy" id="2079529"/>
    <lineage>
        <taxon>Bacteria</taxon>
        <taxon>Pseudomonadati</taxon>
        <taxon>Pseudomonadota</taxon>
        <taxon>Gammaproteobacteria</taxon>
        <taxon>Alteromonadales</taxon>
        <taxon>Alteromonadaceae</taxon>
        <taxon>Alteromonas/Salinimonas group</taxon>
        <taxon>Alteromonas</taxon>
    </lineage>
</organism>
<evidence type="ECO:0000256" key="2">
    <source>
        <dbReference type="SAM" id="SignalP"/>
    </source>
</evidence>
<reference evidence="4" key="1">
    <citation type="journal article" date="2020" name="Int. J. Syst. Evol. Microbiol.">
        <title>Alteromonas alba sp. nov., a marine bacterium isolated from the seawater of the West Pacific Ocean.</title>
        <authorList>
            <person name="Sun C."/>
            <person name="Wu Y.-H."/>
            <person name="Xamxidin M."/>
            <person name="Cheng H."/>
            <person name="Xu X.-W."/>
        </authorList>
    </citation>
    <scope>NUCLEOTIDE SEQUENCE [LARGE SCALE GENOMIC DNA]</scope>
    <source>
        <strain evidence="4">190</strain>
    </source>
</reference>
<dbReference type="OrthoDB" id="192575at2"/>
<evidence type="ECO:0000256" key="1">
    <source>
        <dbReference type="PROSITE-ProRule" id="PRU00339"/>
    </source>
</evidence>
<dbReference type="InterPro" id="IPR019734">
    <property type="entry name" value="TPR_rpt"/>
</dbReference>
<dbReference type="InterPro" id="IPR011990">
    <property type="entry name" value="TPR-like_helical_dom_sf"/>
</dbReference>
<name>A0A2S9VES3_9ALTE</name>
<dbReference type="SUPFAM" id="SSF48452">
    <property type="entry name" value="TPR-like"/>
    <property type="match status" value="1"/>
</dbReference>
<keyword evidence="4" id="KW-1185">Reference proteome</keyword>
<feature type="signal peptide" evidence="2">
    <location>
        <begin position="1"/>
        <end position="22"/>
    </location>
</feature>
<keyword evidence="1" id="KW-0802">TPR repeat</keyword>
<accession>A0A2S9VES3</accession>
<protein>
    <submittedName>
        <fullName evidence="3">Uncharacterized protein</fullName>
    </submittedName>
</protein>
<feature type="chain" id="PRO_5015487883" evidence="2">
    <location>
        <begin position="23"/>
        <end position="298"/>
    </location>
</feature>
<proteinExistence type="predicted"/>
<dbReference type="Gene3D" id="1.25.40.10">
    <property type="entry name" value="Tetratricopeptide repeat domain"/>
    <property type="match status" value="2"/>
</dbReference>
<gene>
    <name evidence="3" type="ORF">C6Y40_03575</name>
</gene>
<evidence type="ECO:0000313" key="4">
    <source>
        <dbReference type="Proteomes" id="UP000238949"/>
    </source>
</evidence>